<dbReference type="SUPFAM" id="SSF144232">
    <property type="entry name" value="HIT/MYND zinc finger-like"/>
    <property type="match status" value="1"/>
</dbReference>
<evidence type="ECO:0000313" key="6">
    <source>
        <dbReference type="EMBL" id="KAJ7737957.1"/>
    </source>
</evidence>
<evidence type="ECO:0000256" key="4">
    <source>
        <dbReference type="PROSITE-ProRule" id="PRU00134"/>
    </source>
</evidence>
<dbReference type="Proteomes" id="UP001215598">
    <property type="component" value="Unassembled WGS sequence"/>
</dbReference>
<evidence type="ECO:0000256" key="1">
    <source>
        <dbReference type="ARBA" id="ARBA00022723"/>
    </source>
</evidence>
<dbReference type="AlphaFoldDB" id="A0AAD7MYS1"/>
<feature type="domain" description="MYND-type" evidence="5">
    <location>
        <begin position="541"/>
        <end position="583"/>
    </location>
</feature>
<sequence>MAEPRGTQTQISNGKCLIRMPPKSQSSKHFGSLEKEMNIHDVATSVATVRSTPIATYSAVPVPVSQEPRNIKAAESGKGKETALRRRHSKKSSFNGYEKKFSYPSQMQCAQLQDSVQSRRPSFMIPEGIFHLITRRNWRNLPNFGTFLVLDSPKFSIWVVLTRGSKIAVAACKRNCSIAEITAATRLLRTAVDKFDLFVPLLNVLIDPSRLPSLEDMQELSDDTLSIINAVFVALAGISAPEIPVDVQIELWPRALESIHFLWTLRDHIPAVRKWEKRVYVDFLQFTHVLARQGGNIYTNLFLSSPGFFHILLTTWTLLLKSRTRRILEALVGVLVKIISLLAPSPDTRLPVMHRDILGTILILVRTIDLILKPRERRIAVSSLFPVLKSFDMAKVLTISICASAGTMELEPGPMLLDARQILYFLLVHDGGDDKNLLSALQNGLLLAIIRCARRHPPEETPSSLDLLLLEFLAPATVYYHILDVMWNAYQDVKHLTTTEDFRRSKTFASWSTFVDLLVQRHDLKVAYEQKTTSAKGACDNVNCNKISAKTTLRRCSGCRTFLYCSPTCQDSDWKTGGHREMCAMHKLVRRNTCDESFPSRDRAFIRFLLQEDYLAVRKKIILDTMTTLHANPRMGSVILFDYRDGPVSITPYTLRGAMEKTLLVFDFDVWLDWSKRVGASVGKIQLPVAALPTGFRRGFEGRAFIIPLRATTEFIPLTIVGMKEKRAEWTLSKFNEFGRAKVPKGHIEMH</sequence>
<reference evidence="6" key="1">
    <citation type="submission" date="2023-03" db="EMBL/GenBank/DDBJ databases">
        <title>Massive genome expansion in bonnet fungi (Mycena s.s.) driven by repeated elements and novel gene families across ecological guilds.</title>
        <authorList>
            <consortium name="Lawrence Berkeley National Laboratory"/>
            <person name="Harder C.B."/>
            <person name="Miyauchi S."/>
            <person name="Viragh M."/>
            <person name="Kuo A."/>
            <person name="Thoen E."/>
            <person name="Andreopoulos B."/>
            <person name="Lu D."/>
            <person name="Skrede I."/>
            <person name="Drula E."/>
            <person name="Henrissat B."/>
            <person name="Morin E."/>
            <person name="Kohler A."/>
            <person name="Barry K."/>
            <person name="LaButti K."/>
            <person name="Morin E."/>
            <person name="Salamov A."/>
            <person name="Lipzen A."/>
            <person name="Mereny Z."/>
            <person name="Hegedus B."/>
            <person name="Baldrian P."/>
            <person name="Stursova M."/>
            <person name="Weitz H."/>
            <person name="Taylor A."/>
            <person name="Grigoriev I.V."/>
            <person name="Nagy L.G."/>
            <person name="Martin F."/>
            <person name="Kauserud H."/>
        </authorList>
    </citation>
    <scope>NUCLEOTIDE SEQUENCE</scope>
    <source>
        <strain evidence="6">CBHHK182m</strain>
    </source>
</reference>
<accession>A0AAD7MYS1</accession>
<organism evidence="6 7">
    <name type="scientific">Mycena metata</name>
    <dbReference type="NCBI Taxonomy" id="1033252"/>
    <lineage>
        <taxon>Eukaryota</taxon>
        <taxon>Fungi</taxon>
        <taxon>Dikarya</taxon>
        <taxon>Basidiomycota</taxon>
        <taxon>Agaricomycotina</taxon>
        <taxon>Agaricomycetes</taxon>
        <taxon>Agaricomycetidae</taxon>
        <taxon>Agaricales</taxon>
        <taxon>Marasmiineae</taxon>
        <taxon>Mycenaceae</taxon>
        <taxon>Mycena</taxon>
    </lineage>
</organism>
<dbReference type="InterPro" id="IPR002893">
    <property type="entry name" value="Znf_MYND"/>
</dbReference>
<dbReference type="Pfam" id="PF01753">
    <property type="entry name" value="zf-MYND"/>
    <property type="match status" value="1"/>
</dbReference>
<keyword evidence="3" id="KW-0862">Zinc</keyword>
<gene>
    <name evidence="6" type="ORF">B0H16DRAFT_1694951</name>
</gene>
<dbReference type="EMBL" id="JARKIB010000114">
    <property type="protein sequence ID" value="KAJ7737957.1"/>
    <property type="molecule type" value="Genomic_DNA"/>
</dbReference>
<keyword evidence="2 4" id="KW-0863">Zinc-finger</keyword>
<dbReference type="GO" id="GO:0008270">
    <property type="term" value="F:zinc ion binding"/>
    <property type="evidence" value="ECO:0007669"/>
    <property type="project" value="UniProtKB-KW"/>
</dbReference>
<comment type="caution">
    <text evidence="6">The sequence shown here is derived from an EMBL/GenBank/DDBJ whole genome shotgun (WGS) entry which is preliminary data.</text>
</comment>
<dbReference type="PROSITE" id="PS50865">
    <property type="entry name" value="ZF_MYND_2"/>
    <property type="match status" value="1"/>
</dbReference>
<keyword evidence="7" id="KW-1185">Reference proteome</keyword>
<evidence type="ECO:0000259" key="5">
    <source>
        <dbReference type="PROSITE" id="PS50865"/>
    </source>
</evidence>
<evidence type="ECO:0000313" key="7">
    <source>
        <dbReference type="Proteomes" id="UP001215598"/>
    </source>
</evidence>
<proteinExistence type="predicted"/>
<keyword evidence="1" id="KW-0479">Metal-binding</keyword>
<name>A0AAD7MYS1_9AGAR</name>
<dbReference type="Gene3D" id="6.10.140.2220">
    <property type="match status" value="1"/>
</dbReference>
<protein>
    <recommendedName>
        <fullName evidence="5">MYND-type domain-containing protein</fullName>
    </recommendedName>
</protein>
<evidence type="ECO:0000256" key="2">
    <source>
        <dbReference type="ARBA" id="ARBA00022771"/>
    </source>
</evidence>
<evidence type="ECO:0000256" key="3">
    <source>
        <dbReference type="ARBA" id="ARBA00022833"/>
    </source>
</evidence>